<accession>A0A2J7REQ4</accession>
<protein>
    <recommendedName>
        <fullName evidence="3">Endonuclease/exonuclease/phosphatase domain-containing protein</fullName>
    </recommendedName>
</protein>
<dbReference type="SUPFAM" id="SSF56219">
    <property type="entry name" value="DNase I-like"/>
    <property type="match status" value="1"/>
</dbReference>
<dbReference type="InParanoid" id="A0A2J7REQ4"/>
<feature type="non-terminal residue" evidence="1">
    <location>
        <position position="1"/>
    </location>
</feature>
<name>A0A2J7REQ4_9NEOP</name>
<evidence type="ECO:0000313" key="2">
    <source>
        <dbReference type="Proteomes" id="UP000235965"/>
    </source>
</evidence>
<evidence type="ECO:0008006" key="3">
    <source>
        <dbReference type="Google" id="ProtNLM"/>
    </source>
</evidence>
<gene>
    <name evidence="1" type="ORF">B7P43_G16566</name>
</gene>
<sequence length="349" mass="40259">SIIELIQYNTIIICIYRIPNSNINIFIKNLDTILSNLTNKGKNIIIAGFLNVDFLKRSVNPQLQTMLDSYGLQAIVDVPTRIGPKSQTAIDQIILNNGLWKYNFKAVETGLSDHNAQILQVQMHYKNKKGQSRITKEFRLDRSYSEENVQYLNYLLGKETWEPVLKQNEANDAYNEFLGILQYYHNTAMPKKWVKIKQQKNKWITLGIRVSGNRLRTLHSLIKEGNTSEELKKYYNQYKKIYNKVIGEAKKLSNNMRIQSSGNKSKAMWDLIKEELGSQQKVSKNIELGMNGRTIQDPKVIANVFNEYSRNIAHHMRSNNRTAQNNEDRINQGRSAYRHHGTAAPPISA</sequence>
<evidence type="ECO:0000313" key="1">
    <source>
        <dbReference type="EMBL" id="PNF39318.1"/>
    </source>
</evidence>
<keyword evidence="2" id="KW-1185">Reference proteome</keyword>
<dbReference type="AlphaFoldDB" id="A0A2J7REQ4"/>
<reference evidence="1 2" key="1">
    <citation type="submission" date="2017-12" db="EMBL/GenBank/DDBJ databases">
        <title>Hemimetabolous genomes reveal molecular basis of termite eusociality.</title>
        <authorList>
            <person name="Harrison M.C."/>
            <person name="Jongepier E."/>
            <person name="Robertson H.M."/>
            <person name="Arning N."/>
            <person name="Bitard-Feildel T."/>
            <person name="Chao H."/>
            <person name="Childers C.P."/>
            <person name="Dinh H."/>
            <person name="Doddapaneni H."/>
            <person name="Dugan S."/>
            <person name="Gowin J."/>
            <person name="Greiner C."/>
            <person name="Han Y."/>
            <person name="Hu H."/>
            <person name="Hughes D.S.T."/>
            <person name="Huylmans A.-K."/>
            <person name="Kemena C."/>
            <person name="Kremer L.P.M."/>
            <person name="Lee S.L."/>
            <person name="Lopez-Ezquerra A."/>
            <person name="Mallet L."/>
            <person name="Monroy-Kuhn J.M."/>
            <person name="Moser A."/>
            <person name="Murali S.C."/>
            <person name="Muzny D.M."/>
            <person name="Otani S."/>
            <person name="Piulachs M.-D."/>
            <person name="Poelchau M."/>
            <person name="Qu J."/>
            <person name="Schaub F."/>
            <person name="Wada-Katsumata A."/>
            <person name="Worley K.C."/>
            <person name="Xie Q."/>
            <person name="Ylla G."/>
            <person name="Poulsen M."/>
            <person name="Gibbs R.A."/>
            <person name="Schal C."/>
            <person name="Richards S."/>
            <person name="Belles X."/>
            <person name="Korb J."/>
            <person name="Bornberg-Bauer E."/>
        </authorList>
    </citation>
    <scope>NUCLEOTIDE SEQUENCE [LARGE SCALE GENOMIC DNA]</scope>
    <source>
        <tissue evidence="1">Whole body</tissue>
    </source>
</reference>
<dbReference type="OrthoDB" id="445826at2759"/>
<dbReference type="Gene3D" id="3.60.10.10">
    <property type="entry name" value="Endonuclease/exonuclease/phosphatase"/>
    <property type="match status" value="1"/>
</dbReference>
<organism evidence="1 2">
    <name type="scientific">Cryptotermes secundus</name>
    <dbReference type="NCBI Taxonomy" id="105785"/>
    <lineage>
        <taxon>Eukaryota</taxon>
        <taxon>Metazoa</taxon>
        <taxon>Ecdysozoa</taxon>
        <taxon>Arthropoda</taxon>
        <taxon>Hexapoda</taxon>
        <taxon>Insecta</taxon>
        <taxon>Pterygota</taxon>
        <taxon>Neoptera</taxon>
        <taxon>Polyneoptera</taxon>
        <taxon>Dictyoptera</taxon>
        <taxon>Blattodea</taxon>
        <taxon>Blattoidea</taxon>
        <taxon>Termitoidae</taxon>
        <taxon>Kalotermitidae</taxon>
        <taxon>Cryptotermitinae</taxon>
        <taxon>Cryptotermes</taxon>
    </lineage>
</organism>
<dbReference type="InterPro" id="IPR036691">
    <property type="entry name" value="Endo/exonu/phosph_ase_sf"/>
</dbReference>
<comment type="caution">
    <text evidence="1">The sequence shown here is derived from an EMBL/GenBank/DDBJ whole genome shotgun (WGS) entry which is preliminary data.</text>
</comment>
<dbReference type="EMBL" id="NEVH01004957">
    <property type="protein sequence ID" value="PNF39318.1"/>
    <property type="molecule type" value="Genomic_DNA"/>
</dbReference>
<proteinExistence type="predicted"/>
<dbReference type="PANTHER" id="PTHR33776">
    <property type="entry name" value="ENDO/EXONUCLEASE/PHOSPHATASE DOMAIN-CONTAINING PROTEIN"/>
    <property type="match status" value="1"/>
</dbReference>
<dbReference type="PANTHER" id="PTHR33776:SF4">
    <property type="entry name" value="ENDONUCLEASE_EXONUCLEASE_PHOSPHATASE DOMAIN-CONTAINING PROTEIN"/>
    <property type="match status" value="1"/>
</dbReference>
<dbReference type="Proteomes" id="UP000235965">
    <property type="component" value="Unassembled WGS sequence"/>
</dbReference>